<feature type="domain" description="J" evidence="2">
    <location>
        <begin position="1"/>
        <end position="49"/>
    </location>
</feature>
<dbReference type="Pfam" id="PF21884">
    <property type="entry name" value="ZUO1-like_ZHD"/>
    <property type="match status" value="1"/>
</dbReference>
<evidence type="ECO:0000256" key="1">
    <source>
        <dbReference type="SAM" id="MobiDB-lite"/>
    </source>
</evidence>
<dbReference type="Pfam" id="PF00226">
    <property type="entry name" value="DnaJ"/>
    <property type="match status" value="1"/>
</dbReference>
<reference evidence="3 4" key="1">
    <citation type="journal article" date="2018" name="PLoS ONE">
        <title>The draft genome of Kipferlia bialata reveals reductive genome evolution in fornicate parasites.</title>
        <authorList>
            <person name="Tanifuji G."/>
            <person name="Takabayashi S."/>
            <person name="Kume K."/>
            <person name="Takagi M."/>
            <person name="Nakayama T."/>
            <person name="Kamikawa R."/>
            <person name="Inagaki Y."/>
            <person name="Hashimoto T."/>
        </authorList>
    </citation>
    <scope>NUCLEOTIDE SEQUENCE [LARGE SCALE GENOMIC DNA]</scope>
    <source>
        <strain evidence="3">NY0173</strain>
    </source>
</reference>
<dbReference type="PANTHER" id="PTHR44029">
    <property type="entry name" value="DNAJ HOMOLOG SUBFAMILY C MEMBER 21"/>
    <property type="match status" value="1"/>
</dbReference>
<dbReference type="GO" id="GO:0005737">
    <property type="term" value="C:cytoplasm"/>
    <property type="evidence" value="ECO:0007669"/>
    <property type="project" value="TreeGrafter"/>
</dbReference>
<feature type="compositionally biased region" description="Basic residues" evidence="1">
    <location>
        <begin position="361"/>
        <end position="374"/>
    </location>
</feature>
<dbReference type="Proteomes" id="UP000265618">
    <property type="component" value="Unassembled WGS sequence"/>
</dbReference>
<comment type="caution">
    <text evidence="3">The sequence shown here is derived from an EMBL/GenBank/DDBJ whole genome shotgun (WGS) entry which is preliminary data.</text>
</comment>
<evidence type="ECO:0000259" key="2">
    <source>
        <dbReference type="PROSITE" id="PS50076"/>
    </source>
</evidence>
<sequence length="374" mass="43123">MAMRRWQQSRYKHRNHGNEEEAAEQFKLIQNAYNVLSDPQERAFYDRHKDDILSGGANSLDTDTELNIYSFFRRGCYGEVNDSKNGFYTVYAEVFQTLLKEEEQARAAKKDKDVKPIALPLFGNSTTPLPKVKSFYEAWIKFSSAKHFGHANKWELSKDDDRYTRRNIEKENAVMRDKAKSAFETKIKELVRFVAKRDPRYLQLKKDMALAKKKKQEAKDRRNRERKENQAAEMAAKTEKNAKKNRSKYDPRVDMANIVMPAQGVVKEVLQGEAGISEEMKHDGCVWENEMYICKTCQGQDDCEFATVGLFNTHMQNKKHQRRVADREKMKNPAAIKAAELAAAVAARHAAAQAQAYAKPAQKKGKKKGKRKDR</sequence>
<feature type="compositionally biased region" description="Basic and acidic residues" evidence="1">
    <location>
        <begin position="217"/>
        <end position="248"/>
    </location>
</feature>
<dbReference type="PROSITE" id="PS50076">
    <property type="entry name" value="DNAJ_2"/>
    <property type="match status" value="1"/>
</dbReference>
<dbReference type="InterPro" id="IPR001623">
    <property type="entry name" value="DnaJ_domain"/>
</dbReference>
<protein>
    <recommendedName>
        <fullName evidence="2">J domain-containing protein</fullName>
    </recommendedName>
</protein>
<dbReference type="OrthoDB" id="552049at2759"/>
<dbReference type="EMBL" id="BDIP01002054">
    <property type="protein sequence ID" value="GIQ85650.1"/>
    <property type="molecule type" value="Genomic_DNA"/>
</dbReference>
<organism evidence="3 4">
    <name type="scientific">Kipferlia bialata</name>
    <dbReference type="NCBI Taxonomy" id="797122"/>
    <lineage>
        <taxon>Eukaryota</taxon>
        <taxon>Metamonada</taxon>
        <taxon>Carpediemonas-like organisms</taxon>
        <taxon>Kipferlia</taxon>
    </lineage>
</organism>
<dbReference type="AlphaFoldDB" id="A0A9K3GKI6"/>
<dbReference type="InterPro" id="IPR054076">
    <property type="entry name" value="ZUO1-like_ZHD"/>
</dbReference>
<dbReference type="PANTHER" id="PTHR44029:SF1">
    <property type="entry name" value="DNAJ HOMOLOG SUBFAMILY C MEMBER 21"/>
    <property type="match status" value="1"/>
</dbReference>
<dbReference type="InterPro" id="IPR051964">
    <property type="entry name" value="Chaperone_stress_response"/>
</dbReference>
<evidence type="ECO:0000313" key="3">
    <source>
        <dbReference type="EMBL" id="GIQ85650.1"/>
    </source>
</evidence>
<evidence type="ECO:0000313" key="4">
    <source>
        <dbReference type="Proteomes" id="UP000265618"/>
    </source>
</evidence>
<feature type="region of interest" description="Disordered" evidence="1">
    <location>
        <begin position="212"/>
        <end position="248"/>
    </location>
</feature>
<keyword evidence="4" id="KW-1185">Reference proteome</keyword>
<dbReference type="PROSITE" id="PS00636">
    <property type="entry name" value="DNAJ_1"/>
    <property type="match status" value="1"/>
</dbReference>
<dbReference type="InterPro" id="IPR036869">
    <property type="entry name" value="J_dom_sf"/>
</dbReference>
<gene>
    <name evidence="3" type="ORF">KIPB_007354</name>
</gene>
<accession>A0A9K3GKI6</accession>
<proteinExistence type="predicted"/>
<feature type="region of interest" description="Disordered" evidence="1">
    <location>
        <begin position="353"/>
        <end position="374"/>
    </location>
</feature>
<dbReference type="InterPro" id="IPR018253">
    <property type="entry name" value="DnaJ_domain_CS"/>
</dbReference>
<dbReference type="SUPFAM" id="SSF46565">
    <property type="entry name" value="Chaperone J-domain"/>
    <property type="match status" value="1"/>
</dbReference>
<name>A0A9K3GKI6_9EUKA</name>
<dbReference type="Gene3D" id="1.10.287.110">
    <property type="entry name" value="DnaJ domain"/>
    <property type="match status" value="1"/>
</dbReference>